<dbReference type="RefSeq" id="WP_110941467.1">
    <property type="nucleotide sequence ID" value="NZ_FQZV01000029.1"/>
</dbReference>
<dbReference type="Proteomes" id="UP000184536">
    <property type="component" value="Unassembled WGS sequence"/>
</dbReference>
<reference evidence="3" key="1">
    <citation type="submission" date="2016-11" db="EMBL/GenBank/DDBJ databases">
        <authorList>
            <person name="Varghese N."/>
            <person name="Submissions S."/>
        </authorList>
    </citation>
    <scope>NUCLEOTIDE SEQUENCE [LARGE SCALE GENOMIC DNA]</scope>
    <source>
        <strain evidence="3">DSM 17957</strain>
    </source>
</reference>
<keyword evidence="3" id="KW-1185">Reference proteome</keyword>
<accession>A0A1M6K8L2</accession>
<dbReference type="AlphaFoldDB" id="A0A1M6K8L2"/>
<feature type="transmembrane region" description="Helical" evidence="1">
    <location>
        <begin position="12"/>
        <end position="33"/>
    </location>
</feature>
<keyword evidence="1" id="KW-0472">Membrane</keyword>
<organism evidence="2 3">
    <name type="scientific">Geosporobacter subterraneus DSM 17957</name>
    <dbReference type="NCBI Taxonomy" id="1121919"/>
    <lineage>
        <taxon>Bacteria</taxon>
        <taxon>Bacillati</taxon>
        <taxon>Bacillota</taxon>
        <taxon>Clostridia</taxon>
        <taxon>Peptostreptococcales</taxon>
        <taxon>Thermotaleaceae</taxon>
        <taxon>Geosporobacter</taxon>
    </lineage>
</organism>
<evidence type="ECO:0000256" key="1">
    <source>
        <dbReference type="SAM" id="Phobius"/>
    </source>
</evidence>
<sequence length="62" mass="7197">MTKLIIKTVNIIERIFFSLAIACLITLFLLQAMHLKGDVDFSINSVSQFLKRDIINLRFIKK</sequence>
<dbReference type="EMBL" id="FQZV01000029">
    <property type="protein sequence ID" value="SHJ55289.1"/>
    <property type="molecule type" value="Genomic_DNA"/>
</dbReference>
<gene>
    <name evidence="2" type="ORF">SAMN02745975_02350</name>
</gene>
<dbReference type="STRING" id="1121919.SAMN02745975_02350"/>
<evidence type="ECO:0000313" key="2">
    <source>
        <dbReference type="EMBL" id="SHJ55289.1"/>
    </source>
</evidence>
<evidence type="ECO:0000313" key="3">
    <source>
        <dbReference type="Proteomes" id="UP000184536"/>
    </source>
</evidence>
<proteinExistence type="predicted"/>
<name>A0A1M6K8L2_9FIRM</name>
<protein>
    <submittedName>
        <fullName evidence="2">Uncharacterized protein</fullName>
    </submittedName>
</protein>
<keyword evidence="1" id="KW-0812">Transmembrane</keyword>
<keyword evidence="1" id="KW-1133">Transmembrane helix</keyword>